<reference evidence="1 2" key="1">
    <citation type="submission" date="2016-07" db="EMBL/GenBank/DDBJ databases">
        <title>Pervasive Adenine N6-methylation of Active Genes in Fungi.</title>
        <authorList>
            <consortium name="DOE Joint Genome Institute"/>
            <person name="Mondo S.J."/>
            <person name="Dannebaum R.O."/>
            <person name="Kuo R.C."/>
            <person name="Labutti K."/>
            <person name="Haridas S."/>
            <person name="Kuo A."/>
            <person name="Salamov A."/>
            <person name="Ahrendt S.R."/>
            <person name="Lipzen A."/>
            <person name="Sullivan W."/>
            <person name="Andreopoulos W.B."/>
            <person name="Clum A."/>
            <person name="Lindquist E."/>
            <person name="Daum C."/>
            <person name="Ramamoorthy G.K."/>
            <person name="Gryganskyi A."/>
            <person name="Culley D."/>
            <person name="Magnuson J.K."/>
            <person name="James T.Y."/>
            <person name="O'Malley M.A."/>
            <person name="Stajich J.E."/>
            <person name="Spatafora J.W."/>
            <person name="Visel A."/>
            <person name="Grigoriev I.V."/>
        </authorList>
    </citation>
    <scope>NUCLEOTIDE SEQUENCE [LARGE SCALE GENOMIC DNA]</scope>
    <source>
        <strain evidence="1 2">ATCC 12442</strain>
    </source>
</reference>
<dbReference type="EMBL" id="MCFD01000016">
    <property type="protein sequence ID" value="ORX66297.1"/>
    <property type="molecule type" value="Genomic_DNA"/>
</dbReference>
<gene>
    <name evidence="1" type="ORF">DL89DRAFT_68955</name>
</gene>
<name>A0A1Y1VYF9_9FUNG</name>
<evidence type="ECO:0000313" key="1">
    <source>
        <dbReference type="EMBL" id="ORX66297.1"/>
    </source>
</evidence>
<accession>A0A1Y1VYF9</accession>
<dbReference type="AlphaFoldDB" id="A0A1Y1VYF9"/>
<dbReference type="RefSeq" id="XP_040740307.1">
    <property type="nucleotide sequence ID" value="XM_040891979.1"/>
</dbReference>
<dbReference type="GeneID" id="63808627"/>
<protein>
    <submittedName>
        <fullName evidence="1">Uncharacterized protein</fullName>
    </submittedName>
</protein>
<evidence type="ECO:0000313" key="2">
    <source>
        <dbReference type="Proteomes" id="UP000193922"/>
    </source>
</evidence>
<keyword evidence="2" id="KW-1185">Reference proteome</keyword>
<proteinExistence type="predicted"/>
<comment type="caution">
    <text evidence="1">The sequence shown here is derived from an EMBL/GenBank/DDBJ whole genome shotgun (WGS) entry which is preliminary data.</text>
</comment>
<dbReference type="Proteomes" id="UP000193922">
    <property type="component" value="Unassembled WGS sequence"/>
</dbReference>
<organism evidence="1 2">
    <name type="scientific">Linderina pennispora</name>
    <dbReference type="NCBI Taxonomy" id="61395"/>
    <lineage>
        <taxon>Eukaryota</taxon>
        <taxon>Fungi</taxon>
        <taxon>Fungi incertae sedis</taxon>
        <taxon>Zoopagomycota</taxon>
        <taxon>Kickxellomycotina</taxon>
        <taxon>Kickxellomycetes</taxon>
        <taxon>Kickxellales</taxon>
        <taxon>Kickxellaceae</taxon>
        <taxon>Linderina</taxon>
    </lineage>
</organism>
<dbReference type="OrthoDB" id="5537446at2759"/>
<sequence>MCCSDRKYIQQLKHIGKKEKKAGEGRGGRNLCVRCLCRAILQCRMNSRERERETEENGWKLDTITKCRFSVKSEARTCLAPLLFLLFPTIHTFSLGINTPMSNALNIKLSGTGAGTGQPAATDVDKETGRTEAAGYPLTADWTDPMYKGHGVGHRDPKTGAPVPATQHIPTDGELNPQNYIQVLSSDEDPAAVRQRTKDAFLNKYNVKKASEYRANYYSAVGKIQRRFGNREQGELKIERAELERAAYQVDHSDVHFRK</sequence>